<keyword evidence="8" id="KW-0808">Transferase</keyword>
<keyword evidence="7 8" id="KW-0472">Membrane</keyword>
<name>A0A9P8Q9R7_WICPI</name>
<evidence type="ECO:0000256" key="4">
    <source>
        <dbReference type="ARBA" id="ARBA00022502"/>
    </source>
</evidence>
<keyword evidence="8" id="KW-0012">Acyltransferase</keyword>
<keyword evidence="8" id="KW-0256">Endoplasmic reticulum</keyword>
<protein>
    <recommendedName>
        <fullName evidence="8">GPI-anchored wall transfer protein</fullName>
        <ecNumber evidence="8">2.3.-.-</ecNumber>
    </recommendedName>
</protein>
<evidence type="ECO:0000256" key="2">
    <source>
        <dbReference type="ARBA" id="ARBA00004687"/>
    </source>
</evidence>
<keyword evidence="4 8" id="KW-0337">GPI-anchor biosynthesis</keyword>
<evidence type="ECO:0000256" key="7">
    <source>
        <dbReference type="ARBA" id="ARBA00023136"/>
    </source>
</evidence>
<dbReference type="EC" id="2.3.-.-" evidence="8"/>
<feature type="transmembrane region" description="Helical" evidence="8">
    <location>
        <begin position="314"/>
        <end position="336"/>
    </location>
</feature>
<feature type="compositionally biased region" description="Low complexity" evidence="9">
    <location>
        <begin position="115"/>
        <end position="125"/>
    </location>
</feature>
<dbReference type="EMBL" id="JAEUBG010001292">
    <property type="protein sequence ID" value="KAH3686602.1"/>
    <property type="molecule type" value="Genomic_DNA"/>
</dbReference>
<dbReference type="AlphaFoldDB" id="A0A9P8Q9R7"/>
<organism evidence="10 11">
    <name type="scientific">Wickerhamomyces pijperi</name>
    <name type="common">Yeast</name>
    <name type="synonym">Pichia pijperi</name>
    <dbReference type="NCBI Taxonomy" id="599730"/>
    <lineage>
        <taxon>Eukaryota</taxon>
        <taxon>Fungi</taxon>
        <taxon>Dikarya</taxon>
        <taxon>Ascomycota</taxon>
        <taxon>Saccharomycotina</taxon>
        <taxon>Saccharomycetes</taxon>
        <taxon>Phaffomycetales</taxon>
        <taxon>Wickerhamomycetaceae</taxon>
        <taxon>Wickerhamomyces</taxon>
    </lineage>
</organism>
<comment type="pathway">
    <text evidence="2 8">Glycolipid biosynthesis; glycosylphosphatidylinositol-anchor biosynthesis.</text>
</comment>
<feature type="transmembrane region" description="Helical" evidence="8">
    <location>
        <begin position="276"/>
        <end position="302"/>
    </location>
</feature>
<keyword evidence="6 8" id="KW-1133">Transmembrane helix</keyword>
<feature type="transmembrane region" description="Helical" evidence="8">
    <location>
        <begin position="415"/>
        <end position="438"/>
    </location>
</feature>
<dbReference type="PANTHER" id="PTHR20661:SF0">
    <property type="entry name" value="PHOSPHATIDYLINOSITOL-GLYCAN BIOSYNTHESIS CLASS W PROTEIN"/>
    <property type="match status" value="1"/>
</dbReference>
<dbReference type="PIRSF" id="PIRSF017321">
    <property type="entry name" value="GWT1"/>
    <property type="match status" value="1"/>
</dbReference>
<comment type="subcellular location">
    <subcellularLocation>
        <location evidence="1 8">Endoplasmic reticulum membrane</location>
        <topology evidence="1 8">Multi-pass membrane protein</topology>
    </subcellularLocation>
</comment>
<sequence length="515" mass="57444">MSESLKIRKESFVSNHSGSNIPLINLITSLALVSYFNFSYLNHQTSLFQGDNKWSWGSLTIDWFLQWGVLLLGVTVYSGSTWVLIIGSTMPVLLLSFMYREQRPINKSQDKSKTQNKTQTKTQPNTIQTYLPQKPSLTAYRSSMLILTSISILAVDFPIFPRAFAKVETWGTSLMDLGVGSFVFSMGIITMRPLLAEKLQNKQHIMSYLDRVMGSIKGTSTCLILGLIRLIAVKGLEYQEHVSEYGVHWNFFITLVLVGPITIIISPVFQYIPRLFIALIIGVVYEMCLNYKEGLLSFLLLGQRTDLFSANKEGIFSLIGYVAIFIAGQGVGCFVLPSVPTSGNLFSIGEPQTQTQSRDGKTKYMNKWLKYTTVGSSTSGLLITFIIYLTLAFITMETPLITSLPVSRRLANLSYILWVCAYNTGFLYCFFAFDSIFGSTDSQSDSQSQSVSLQAVNKNGMFVFLIANLSTGLVNMSLNTLDCGNAVAMLVLTLYCVSIWGVCVWMLYKGWGVKI</sequence>
<dbReference type="GO" id="GO:0072659">
    <property type="term" value="P:protein localization to plasma membrane"/>
    <property type="evidence" value="ECO:0007669"/>
    <property type="project" value="TreeGrafter"/>
</dbReference>
<feature type="transmembrane region" description="Helical" evidence="8">
    <location>
        <begin position="459"/>
        <end position="478"/>
    </location>
</feature>
<keyword evidence="11" id="KW-1185">Reference proteome</keyword>
<gene>
    <name evidence="10" type="ORF">WICPIJ_002401</name>
</gene>
<dbReference type="GO" id="GO:0005789">
    <property type="term" value="C:endoplasmic reticulum membrane"/>
    <property type="evidence" value="ECO:0007669"/>
    <property type="project" value="UniProtKB-SubCell"/>
</dbReference>
<feature type="transmembrane region" description="Helical" evidence="8">
    <location>
        <begin position="21"/>
        <end position="38"/>
    </location>
</feature>
<comment type="caution">
    <text evidence="10">The sequence shown here is derived from an EMBL/GenBank/DDBJ whole genome shotgun (WGS) entry which is preliminary data.</text>
</comment>
<accession>A0A9P8Q9R7</accession>
<evidence type="ECO:0000256" key="5">
    <source>
        <dbReference type="ARBA" id="ARBA00022692"/>
    </source>
</evidence>
<evidence type="ECO:0000313" key="10">
    <source>
        <dbReference type="EMBL" id="KAH3686602.1"/>
    </source>
</evidence>
<dbReference type="Pfam" id="PF06423">
    <property type="entry name" value="GWT1"/>
    <property type="match status" value="1"/>
</dbReference>
<feature type="transmembrane region" description="Helical" evidence="8">
    <location>
        <begin position="64"/>
        <end position="97"/>
    </location>
</feature>
<dbReference type="InterPro" id="IPR009447">
    <property type="entry name" value="PIGW/GWT1"/>
</dbReference>
<keyword evidence="5 8" id="KW-0812">Transmembrane</keyword>
<dbReference type="PANTHER" id="PTHR20661">
    <property type="entry name" value="PHOSPHATIDYLINOSITOL-GLYCAN BIOSYNTHESIS CLASS W PROTEIN"/>
    <property type="match status" value="1"/>
</dbReference>
<dbReference type="OrthoDB" id="15270at2759"/>
<evidence type="ECO:0000256" key="8">
    <source>
        <dbReference type="RuleBase" id="RU280819"/>
    </source>
</evidence>
<evidence type="ECO:0000256" key="6">
    <source>
        <dbReference type="ARBA" id="ARBA00022989"/>
    </source>
</evidence>
<feature type="region of interest" description="Disordered" evidence="9">
    <location>
        <begin position="106"/>
        <end position="125"/>
    </location>
</feature>
<comment type="function">
    <text evidence="8">A acetyltransferase, which acetylates the inositol ring of phosphatidylinositol during biosynthesis of GPI-anchor.</text>
</comment>
<reference evidence="10" key="1">
    <citation type="journal article" date="2021" name="Open Biol.">
        <title>Shared evolutionary footprints suggest mitochondrial oxidative damage underlies multiple complex I losses in fungi.</title>
        <authorList>
            <person name="Schikora-Tamarit M.A."/>
            <person name="Marcet-Houben M."/>
            <person name="Nosek J."/>
            <person name="Gabaldon T."/>
        </authorList>
    </citation>
    <scope>NUCLEOTIDE SEQUENCE</scope>
    <source>
        <strain evidence="10">CBS2887</strain>
    </source>
</reference>
<evidence type="ECO:0000256" key="1">
    <source>
        <dbReference type="ARBA" id="ARBA00004477"/>
    </source>
</evidence>
<evidence type="ECO:0000256" key="3">
    <source>
        <dbReference type="ARBA" id="ARBA00007559"/>
    </source>
</evidence>
<comment type="similarity">
    <text evidence="3 8">Belongs to the PIGW family.</text>
</comment>
<feature type="transmembrane region" description="Helical" evidence="8">
    <location>
        <begin position="248"/>
        <end position="269"/>
    </location>
</feature>
<feature type="transmembrane region" description="Helical" evidence="8">
    <location>
        <begin position="144"/>
        <end position="165"/>
    </location>
</feature>
<feature type="transmembrane region" description="Helical" evidence="8">
    <location>
        <begin position="368"/>
        <end position="395"/>
    </location>
</feature>
<evidence type="ECO:0000313" key="11">
    <source>
        <dbReference type="Proteomes" id="UP000774326"/>
    </source>
</evidence>
<evidence type="ECO:0000256" key="9">
    <source>
        <dbReference type="SAM" id="MobiDB-lite"/>
    </source>
</evidence>
<reference evidence="10" key="2">
    <citation type="submission" date="2021-01" db="EMBL/GenBank/DDBJ databases">
        <authorList>
            <person name="Schikora-Tamarit M.A."/>
        </authorList>
    </citation>
    <scope>NUCLEOTIDE SEQUENCE</scope>
    <source>
        <strain evidence="10">CBS2887</strain>
    </source>
</reference>
<dbReference type="GO" id="GO:0032216">
    <property type="term" value="F:glucosaminyl-phosphatidylinositol O-acyltransferase activity"/>
    <property type="evidence" value="ECO:0007669"/>
    <property type="project" value="TreeGrafter"/>
</dbReference>
<proteinExistence type="inferred from homology"/>
<dbReference type="GO" id="GO:0006506">
    <property type="term" value="P:GPI anchor biosynthetic process"/>
    <property type="evidence" value="ECO:0007669"/>
    <property type="project" value="UniProtKB-KW"/>
</dbReference>
<feature type="transmembrane region" description="Helical" evidence="8">
    <location>
        <begin position="484"/>
        <end position="508"/>
    </location>
</feature>
<feature type="transmembrane region" description="Helical" evidence="8">
    <location>
        <begin position="177"/>
        <end position="195"/>
    </location>
</feature>
<dbReference type="Proteomes" id="UP000774326">
    <property type="component" value="Unassembled WGS sequence"/>
</dbReference>